<dbReference type="STRING" id="185761.SAMN05660282_00958"/>
<evidence type="ECO:0008006" key="4">
    <source>
        <dbReference type="Google" id="ProtNLM"/>
    </source>
</evidence>
<keyword evidence="1" id="KW-1133">Transmembrane helix</keyword>
<dbReference type="Pfam" id="PF14155">
    <property type="entry name" value="DUF4307"/>
    <property type="match status" value="1"/>
</dbReference>
<keyword evidence="1" id="KW-0472">Membrane</keyword>
<sequence length="146" mass="16537">MTKNNPRRPATRYAAGASRGEQSTWSGKLLAIFMVVLLAVVIIAFAMFLRYRDQVEVTATHRDHERLDDHTLQVTLDIDRKHVDKPSYCIVTAKNYDMAEVGRRELIIPPGGERMSTYQVTIPTRDIAVAGDVYGCSTHMPSYMDY</sequence>
<dbReference type="AlphaFoldDB" id="A0A1I2RY12"/>
<dbReference type="EMBL" id="FOPJ01000004">
    <property type="protein sequence ID" value="SFG45514.1"/>
    <property type="molecule type" value="Genomic_DNA"/>
</dbReference>
<keyword evidence="1" id="KW-0812">Transmembrane</keyword>
<accession>A0A1I2RY12</accession>
<feature type="transmembrane region" description="Helical" evidence="1">
    <location>
        <begin position="29"/>
        <end position="49"/>
    </location>
</feature>
<name>A0A1I2RY12_9CORY</name>
<protein>
    <recommendedName>
        <fullName evidence="4">DUF4307 domain-containing protein</fullName>
    </recommendedName>
</protein>
<keyword evidence="3" id="KW-1185">Reference proteome</keyword>
<dbReference type="Proteomes" id="UP000199065">
    <property type="component" value="Unassembled WGS sequence"/>
</dbReference>
<gene>
    <name evidence="2" type="ORF">SAMN05660282_00958</name>
</gene>
<proteinExistence type="predicted"/>
<dbReference type="RefSeq" id="WP_177180063.1">
    <property type="nucleotide sequence ID" value="NZ_FOPJ01000004.1"/>
</dbReference>
<evidence type="ECO:0000313" key="3">
    <source>
        <dbReference type="Proteomes" id="UP000199065"/>
    </source>
</evidence>
<evidence type="ECO:0000313" key="2">
    <source>
        <dbReference type="EMBL" id="SFG45514.1"/>
    </source>
</evidence>
<evidence type="ECO:0000256" key="1">
    <source>
        <dbReference type="SAM" id="Phobius"/>
    </source>
</evidence>
<reference evidence="2 3" key="1">
    <citation type="submission" date="2016-10" db="EMBL/GenBank/DDBJ databases">
        <authorList>
            <person name="de Groot N.N."/>
        </authorList>
    </citation>
    <scope>NUCLEOTIDE SEQUENCE [LARGE SCALE GENOMIC DNA]</scope>
    <source>
        <strain>J11</strain>
        <strain evidence="3">PG 39</strain>
    </source>
</reference>
<organism evidence="2 3">
    <name type="scientific">Corynebacterium spheniscorum</name>
    <dbReference type="NCBI Taxonomy" id="185761"/>
    <lineage>
        <taxon>Bacteria</taxon>
        <taxon>Bacillati</taxon>
        <taxon>Actinomycetota</taxon>
        <taxon>Actinomycetes</taxon>
        <taxon>Mycobacteriales</taxon>
        <taxon>Corynebacteriaceae</taxon>
        <taxon>Corynebacterium</taxon>
    </lineage>
</organism>
<dbReference type="InterPro" id="IPR025443">
    <property type="entry name" value="DUF4307"/>
</dbReference>